<keyword evidence="1" id="KW-0812">Transmembrane</keyword>
<comment type="caution">
    <text evidence="2">The sequence shown here is derived from an EMBL/GenBank/DDBJ whole genome shotgun (WGS) entry which is preliminary data.</text>
</comment>
<keyword evidence="1" id="KW-0472">Membrane</keyword>
<gene>
    <name evidence="2" type="ORF">QWZ16_11050</name>
</gene>
<accession>A0ABT8BU51</accession>
<organism evidence="2 3">
    <name type="scientific">Vibrio ostreicida</name>
    <dbReference type="NCBI Taxonomy" id="526588"/>
    <lineage>
        <taxon>Bacteria</taxon>
        <taxon>Pseudomonadati</taxon>
        <taxon>Pseudomonadota</taxon>
        <taxon>Gammaproteobacteria</taxon>
        <taxon>Vibrionales</taxon>
        <taxon>Vibrionaceae</taxon>
        <taxon>Vibrio</taxon>
    </lineage>
</organism>
<keyword evidence="3" id="KW-1185">Reference proteome</keyword>
<keyword evidence="1" id="KW-1133">Transmembrane helix</keyword>
<dbReference type="EMBL" id="JAUFQC010000001">
    <property type="protein sequence ID" value="MDN3610239.1"/>
    <property type="molecule type" value="Genomic_DNA"/>
</dbReference>
<evidence type="ECO:0000313" key="3">
    <source>
        <dbReference type="Proteomes" id="UP001238540"/>
    </source>
</evidence>
<protein>
    <recommendedName>
        <fullName evidence="4">Secreted protein</fullName>
    </recommendedName>
</protein>
<feature type="transmembrane region" description="Helical" evidence="1">
    <location>
        <begin position="6"/>
        <end position="25"/>
    </location>
</feature>
<proteinExistence type="predicted"/>
<reference evidence="3" key="1">
    <citation type="journal article" date="2019" name="Int. J. Syst. Evol. Microbiol.">
        <title>The Global Catalogue of Microorganisms (GCM) 10K type strain sequencing project: providing services to taxonomists for standard genome sequencing and annotation.</title>
        <authorList>
            <consortium name="The Broad Institute Genomics Platform"/>
            <consortium name="The Broad Institute Genome Sequencing Center for Infectious Disease"/>
            <person name="Wu L."/>
            <person name="Ma J."/>
        </authorList>
    </citation>
    <scope>NUCLEOTIDE SEQUENCE [LARGE SCALE GENOMIC DNA]</scope>
    <source>
        <strain evidence="3">CECT 7398</strain>
    </source>
</reference>
<sequence>MLSRLFLSLFDLAVTVLNFTFWVFIQDKACLHRTCFGSHQTDSAPLRVGFMFVRVEKTTHSKLS</sequence>
<name>A0ABT8BU51_9VIBR</name>
<evidence type="ECO:0000313" key="2">
    <source>
        <dbReference type="EMBL" id="MDN3610239.1"/>
    </source>
</evidence>
<dbReference type="RefSeq" id="WP_290312535.1">
    <property type="nucleotide sequence ID" value="NZ_JAUFQC010000001.1"/>
</dbReference>
<evidence type="ECO:0008006" key="4">
    <source>
        <dbReference type="Google" id="ProtNLM"/>
    </source>
</evidence>
<dbReference type="Proteomes" id="UP001238540">
    <property type="component" value="Unassembled WGS sequence"/>
</dbReference>
<evidence type="ECO:0000256" key="1">
    <source>
        <dbReference type="SAM" id="Phobius"/>
    </source>
</evidence>